<dbReference type="InParanoid" id="A0A6J2IUA9"/>
<evidence type="ECO:0000256" key="1">
    <source>
        <dbReference type="ARBA" id="ARBA00004479"/>
    </source>
</evidence>
<dbReference type="PANTHER" id="PTHR11337">
    <property type="entry name" value="MUCIN/PORIMIN"/>
    <property type="match status" value="1"/>
</dbReference>
<proteinExistence type="inferred from homology"/>
<dbReference type="PANTHER" id="PTHR11337:SF12">
    <property type="entry name" value="SIALOMUCIN CORE PROTEIN 24"/>
    <property type="match status" value="1"/>
</dbReference>
<evidence type="ECO:0000256" key="7">
    <source>
        <dbReference type="ARBA" id="ARBA00023180"/>
    </source>
</evidence>
<comment type="subcellular location">
    <subcellularLocation>
        <location evidence="1">Membrane</location>
        <topology evidence="1">Single-pass type I membrane protein</topology>
    </subcellularLocation>
</comment>
<name>A0A6J2IUA9_9PASS</name>
<dbReference type="RefSeq" id="XP_027603690.1">
    <property type="nucleotide sequence ID" value="XM_027747889.2"/>
</dbReference>
<evidence type="ECO:0000256" key="8">
    <source>
        <dbReference type="SAM" id="MobiDB-lite"/>
    </source>
</evidence>
<feature type="signal peptide" evidence="10">
    <location>
        <begin position="1"/>
        <end position="26"/>
    </location>
</feature>
<evidence type="ECO:0000256" key="5">
    <source>
        <dbReference type="ARBA" id="ARBA00022989"/>
    </source>
</evidence>
<feature type="chain" id="PRO_5027076747" evidence="10">
    <location>
        <begin position="27"/>
        <end position="220"/>
    </location>
</feature>
<evidence type="ECO:0000256" key="4">
    <source>
        <dbReference type="ARBA" id="ARBA00022729"/>
    </source>
</evidence>
<dbReference type="GO" id="GO:0016020">
    <property type="term" value="C:membrane"/>
    <property type="evidence" value="ECO:0007669"/>
    <property type="project" value="UniProtKB-SubCell"/>
</dbReference>
<keyword evidence="6 9" id="KW-0472">Membrane</keyword>
<sequence length="220" mass="22287">MGRTLAFSLAALSLACCLCELAVGVAQSGGNAPVDVCGNFSDCDSCIANGTDIGVCMWVTCKEGEEMCVNETEAPVKDGECSRVQQCSSSSTTVPPSIATAASSNATTASSNATTASSNATTAFSNVTTTSSATTAHTTIANVTNATTHAPLPTTAVTSPTTTPTTPGTSATVTPAPAARKSTFDAASFIGGIVLVLGLQAVIFFLYKFCKSKDRNYHTL</sequence>
<dbReference type="CTD" id="8763"/>
<keyword evidence="5 9" id="KW-1133">Transmembrane helix</keyword>
<evidence type="ECO:0000256" key="3">
    <source>
        <dbReference type="ARBA" id="ARBA00022692"/>
    </source>
</evidence>
<dbReference type="InterPro" id="IPR007947">
    <property type="entry name" value="CD164_MGC24"/>
</dbReference>
<keyword evidence="3 9" id="KW-0812">Transmembrane</keyword>
<evidence type="ECO:0000313" key="12">
    <source>
        <dbReference type="RefSeq" id="XP_027603690.1"/>
    </source>
</evidence>
<organism evidence="11 12">
    <name type="scientific">Pipra filicauda</name>
    <name type="common">Wire-tailed manakin</name>
    <dbReference type="NCBI Taxonomy" id="649802"/>
    <lineage>
        <taxon>Eukaryota</taxon>
        <taxon>Metazoa</taxon>
        <taxon>Chordata</taxon>
        <taxon>Craniata</taxon>
        <taxon>Vertebrata</taxon>
        <taxon>Euteleostomi</taxon>
        <taxon>Archelosauria</taxon>
        <taxon>Archosauria</taxon>
        <taxon>Dinosauria</taxon>
        <taxon>Saurischia</taxon>
        <taxon>Theropoda</taxon>
        <taxon>Coelurosauria</taxon>
        <taxon>Aves</taxon>
        <taxon>Neognathae</taxon>
        <taxon>Neoaves</taxon>
        <taxon>Telluraves</taxon>
        <taxon>Australaves</taxon>
        <taxon>Passeriformes</taxon>
        <taxon>Pipridae</taxon>
        <taxon>Pipra</taxon>
    </lineage>
</organism>
<evidence type="ECO:0000313" key="11">
    <source>
        <dbReference type="Proteomes" id="UP000504627"/>
    </source>
</evidence>
<evidence type="ECO:0000256" key="2">
    <source>
        <dbReference type="ARBA" id="ARBA00005341"/>
    </source>
</evidence>
<keyword evidence="7" id="KW-0325">Glycoprotein</keyword>
<feature type="compositionally biased region" description="Low complexity" evidence="8">
    <location>
        <begin position="150"/>
        <end position="175"/>
    </location>
</feature>
<dbReference type="AlphaFoldDB" id="A0A6J2IUA9"/>
<protein>
    <submittedName>
        <fullName evidence="12">Sialomucin core protein 24</fullName>
    </submittedName>
</protein>
<feature type="region of interest" description="Disordered" evidence="8">
    <location>
        <begin position="147"/>
        <end position="175"/>
    </location>
</feature>
<feature type="transmembrane region" description="Helical" evidence="9">
    <location>
        <begin position="186"/>
        <end position="207"/>
    </location>
</feature>
<reference evidence="12" key="1">
    <citation type="submission" date="2025-08" db="UniProtKB">
        <authorList>
            <consortium name="RefSeq"/>
        </authorList>
    </citation>
    <scope>IDENTIFICATION</scope>
    <source>
        <tissue evidence="12">Muscle</tissue>
    </source>
</reference>
<evidence type="ECO:0000256" key="10">
    <source>
        <dbReference type="SAM" id="SignalP"/>
    </source>
</evidence>
<evidence type="ECO:0000256" key="6">
    <source>
        <dbReference type="ARBA" id="ARBA00023136"/>
    </source>
</evidence>
<dbReference type="GO" id="GO:0031410">
    <property type="term" value="C:cytoplasmic vesicle"/>
    <property type="evidence" value="ECO:0007669"/>
    <property type="project" value="TreeGrafter"/>
</dbReference>
<keyword evidence="11" id="KW-1185">Reference proteome</keyword>
<gene>
    <name evidence="12" type="primary">CD164</name>
</gene>
<keyword evidence="4 10" id="KW-0732">Signal</keyword>
<evidence type="ECO:0000256" key="9">
    <source>
        <dbReference type="SAM" id="Phobius"/>
    </source>
</evidence>
<dbReference type="PROSITE" id="PS51257">
    <property type="entry name" value="PROKAR_LIPOPROTEIN"/>
    <property type="match status" value="1"/>
</dbReference>
<dbReference type="GeneID" id="114002105"/>
<accession>A0A6J2IUA9</accession>
<dbReference type="Proteomes" id="UP000504627">
    <property type="component" value="Unplaced"/>
</dbReference>
<comment type="similarity">
    <text evidence="2">Belongs to the CD164 family.</text>
</comment>
<dbReference type="Pfam" id="PF05283">
    <property type="entry name" value="MGC-24"/>
    <property type="match status" value="1"/>
</dbReference>